<dbReference type="eggNOG" id="COG1785">
    <property type="taxonomic scope" value="Bacteria"/>
</dbReference>
<dbReference type="PATRIC" id="fig|1444770.3.peg.2095"/>
<gene>
    <name evidence="5" type="ORF">AF72_08850</name>
</gene>
<evidence type="ECO:0000313" key="6">
    <source>
        <dbReference type="Proteomes" id="UP000020406"/>
    </source>
</evidence>
<dbReference type="Proteomes" id="UP000020406">
    <property type="component" value="Unassembled WGS sequence"/>
</dbReference>
<dbReference type="InterPro" id="IPR001952">
    <property type="entry name" value="Alkaline_phosphatase"/>
</dbReference>
<evidence type="ECO:0000256" key="2">
    <source>
        <dbReference type="PIRSR" id="PIRSR601952-1"/>
    </source>
</evidence>
<keyword evidence="3" id="KW-0862">Zinc</keyword>
<dbReference type="PANTHER" id="PTHR11596:SF5">
    <property type="entry name" value="ALKALINE PHOSPHATASE"/>
    <property type="match status" value="1"/>
</dbReference>
<dbReference type="InterPro" id="IPR017850">
    <property type="entry name" value="Alkaline_phosphatase_core_sf"/>
</dbReference>
<evidence type="ECO:0008006" key="7">
    <source>
        <dbReference type="Google" id="ProtNLM"/>
    </source>
</evidence>
<keyword evidence="3" id="KW-0460">Magnesium</keyword>
<dbReference type="Pfam" id="PF00245">
    <property type="entry name" value="Alk_phosphatase"/>
    <property type="match status" value="1"/>
</dbReference>
<evidence type="ECO:0000256" key="1">
    <source>
        <dbReference type="ARBA" id="ARBA00022553"/>
    </source>
</evidence>
<name>Z9JJD7_9GAMM</name>
<dbReference type="Gene3D" id="3.40.720.10">
    <property type="entry name" value="Alkaline Phosphatase, subunit A"/>
    <property type="match status" value="1"/>
</dbReference>
<keyword evidence="1" id="KW-0597">Phosphoprotein</keyword>
<feature type="active site" description="Phosphoserine intermediate" evidence="2">
    <location>
        <position position="94"/>
    </location>
</feature>
<evidence type="ECO:0000313" key="5">
    <source>
        <dbReference type="EMBL" id="EWS77877.1"/>
    </source>
</evidence>
<accession>Z9JJD7</accession>
<organism evidence="5 6">
    <name type="scientific">Xylella taiwanensis</name>
    <dbReference type="NCBI Taxonomy" id="1444770"/>
    <lineage>
        <taxon>Bacteria</taxon>
        <taxon>Pseudomonadati</taxon>
        <taxon>Pseudomonadota</taxon>
        <taxon>Gammaproteobacteria</taxon>
        <taxon>Lysobacterales</taxon>
        <taxon>Lysobacteraceae</taxon>
        <taxon>Xylella</taxon>
    </lineage>
</organism>
<keyword evidence="3" id="KW-0479">Metal-binding</keyword>
<sequence length="121" mass="12597">MTVPRVAHPDGETPPWWYRSGAARAAANGAMAGKARNVILFLGDGMSFTTVAAAPILEGQRNGASGEENVLSWGNFPATALSKTYNTDAQTADSAGAMTTITSGVKTHMGNGGDRRQCRPT</sequence>
<reference evidence="5 6" key="1">
    <citation type="journal article" date="2014" name="Genome Announc.">
        <title>Draft Genome Sequence of Xylella fastidiosa Pear Leaf Scorch Strain in Taiwan.</title>
        <authorList>
            <person name="Su C.C."/>
            <person name="Deng W.L."/>
            <person name="Jan F.J."/>
            <person name="Chang C.J."/>
            <person name="Huang H."/>
            <person name="Chen J."/>
        </authorList>
    </citation>
    <scope>NUCLEOTIDE SEQUENCE [LARGE SCALE GENOMIC DNA]</scope>
    <source>
        <strain evidence="5 6">PLS229</strain>
    </source>
</reference>
<comment type="caution">
    <text evidence="5">The sequence shown here is derived from an EMBL/GenBank/DDBJ whole genome shotgun (WGS) entry which is preliminary data.</text>
</comment>
<protein>
    <recommendedName>
        <fullName evidence="7">Alkaline phosphatase</fullName>
    </recommendedName>
</protein>
<dbReference type="PANTHER" id="PTHR11596">
    <property type="entry name" value="ALKALINE PHOSPHATASE"/>
    <property type="match status" value="1"/>
</dbReference>
<dbReference type="SUPFAM" id="SSF53649">
    <property type="entry name" value="Alkaline phosphatase-like"/>
    <property type="match status" value="1"/>
</dbReference>
<dbReference type="STRING" id="1444770.AF72_08850"/>
<comment type="similarity">
    <text evidence="4">Belongs to the alkaline phosphatase family.</text>
</comment>
<feature type="binding site" evidence="3">
    <location>
        <position position="44"/>
    </location>
    <ligand>
        <name>Zn(2+)</name>
        <dbReference type="ChEBI" id="CHEBI:29105"/>
        <label>2</label>
    </ligand>
</feature>
<dbReference type="GO" id="GO:0004035">
    <property type="term" value="F:alkaline phosphatase activity"/>
    <property type="evidence" value="ECO:0007669"/>
    <property type="project" value="TreeGrafter"/>
</dbReference>
<comment type="cofactor">
    <cofactor evidence="3">
        <name>Mg(2+)</name>
        <dbReference type="ChEBI" id="CHEBI:18420"/>
    </cofactor>
    <text evidence="3">Binds 1 Mg(2+) ion.</text>
</comment>
<evidence type="ECO:0000256" key="4">
    <source>
        <dbReference type="RuleBase" id="RU003946"/>
    </source>
</evidence>
<feature type="binding site" evidence="3">
    <location>
        <position position="44"/>
    </location>
    <ligand>
        <name>Mg(2+)</name>
        <dbReference type="ChEBI" id="CHEBI:18420"/>
    </ligand>
</feature>
<comment type="cofactor">
    <cofactor evidence="3">
        <name>Zn(2+)</name>
        <dbReference type="ChEBI" id="CHEBI:29105"/>
    </cofactor>
    <text evidence="3">Binds 2 Zn(2+) ions.</text>
</comment>
<dbReference type="EMBL" id="JDSQ01000013">
    <property type="protein sequence ID" value="EWS77877.1"/>
    <property type="molecule type" value="Genomic_DNA"/>
</dbReference>
<dbReference type="AlphaFoldDB" id="Z9JJD7"/>
<dbReference type="PRINTS" id="PR00113">
    <property type="entry name" value="ALKPHPHTASE"/>
</dbReference>
<evidence type="ECO:0000256" key="3">
    <source>
        <dbReference type="PIRSR" id="PIRSR601952-2"/>
    </source>
</evidence>
<proteinExistence type="inferred from homology"/>
<dbReference type="GO" id="GO:0046872">
    <property type="term" value="F:metal ion binding"/>
    <property type="evidence" value="ECO:0007669"/>
    <property type="project" value="UniProtKB-KW"/>
</dbReference>